<keyword evidence="5 6" id="KW-0472">Membrane</keyword>
<dbReference type="Gene3D" id="1.10.4160.10">
    <property type="entry name" value="Hydantoin permease"/>
    <property type="match status" value="1"/>
</dbReference>
<feature type="transmembrane region" description="Helical" evidence="6">
    <location>
        <begin position="36"/>
        <end position="59"/>
    </location>
</feature>
<dbReference type="InterPro" id="IPR030191">
    <property type="entry name" value="CodB"/>
</dbReference>
<evidence type="ECO:0000256" key="6">
    <source>
        <dbReference type="SAM" id="Phobius"/>
    </source>
</evidence>
<dbReference type="EMBL" id="DYUC01000122">
    <property type="protein sequence ID" value="HJG87729.1"/>
    <property type="molecule type" value="Genomic_DNA"/>
</dbReference>
<feature type="transmembrane region" description="Helical" evidence="6">
    <location>
        <begin position="323"/>
        <end position="343"/>
    </location>
</feature>
<protein>
    <submittedName>
        <fullName evidence="7">Cytosine permease</fullName>
    </submittedName>
</protein>
<feature type="transmembrane region" description="Helical" evidence="6">
    <location>
        <begin position="138"/>
        <end position="156"/>
    </location>
</feature>
<organism evidence="7 8">
    <name type="scientific">Pseudoflavonifractor capillosus</name>
    <dbReference type="NCBI Taxonomy" id="106588"/>
    <lineage>
        <taxon>Bacteria</taxon>
        <taxon>Bacillati</taxon>
        <taxon>Bacillota</taxon>
        <taxon>Clostridia</taxon>
        <taxon>Eubacteriales</taxon>
        <taxon>Oscillospiraceae</taxon>
        <taxon>Pseudoflavonifractor</taxon>
    </lineage>
</organism>
<name>A0A921STZ2_9FIRM</name>
<dbReference type="Proteomes" id="UP000760668">
    <property type="component" value="Unassembled WGS sequence"/>
</dbReference>
<dbReference type="AlphaFoldDB" id="A0A921STZ2"/>
<feature type="transmembrane region" description="Helical" evidence="6">
    <location>
        <begin position="109"/>
        <end position="126"/>
    </location>
</feature>
<feature type="transmembrane region" description="Helical" evidence="6">
    <location>
        <begin position="241"/>
        <end position="266"/>
    </location>
</feature>
<dbReference type="GO" id="GO:0015209">
    <property type="term" value="F:cytosine transmembrane transporter activity"/>
    <property type="evidence" value="ECO:0007669"/>
    <property type="project" value="InterPro"/>
</dbReference>
<dbReference type="PANTHER" id="PTHR30569:SF0">
    <property type="entry name" value="CYTOSINE PERMEASE"/>
    <property type="match status" value="1"/>
</dbReference>
<keyword evidence="4 6" id="KW-1133">Transmembrane helix</keyword>
<proteinExistence type="inferred from homology"/>
<reference evidence="7" key="2">
    <citation type="submission" date="2021-09" db="EMBL/GenBank/DDBJ databases">
        <authorList>
            <person name="Gilroy R."/>
        </authorList>
    </citation>
    <scope>NUCLEOTIDE SEQUENCE</scope>
    <source>
        <strain evidence="7">CHK179-5677</strain>
    </source>
</reference>
<evidence type="ECO:0000256" key="5">
    <source>
        <dbReference type="ARBA" id="ARBA00023136"/>
    </source>
</evidence>
<feature type="transmembrane region" description="Helical" evidence="6">
    <location>
        <begin position="168"/>
        <end position="188"/>
    </location>
</feature>
<dbReference type="GO" id="GO:0005886">
    <property type="term" value="C:plasma membrane"/>
    <property type="evidence" value="ECO:0007669"/>
    <property type="project" value="TreeGrafter"/>
</dbReference>
<reference evidence="7" key="1">
    <citation type="journal article" date="2021" name="PeerJ">
        <title>Extensive microbial diversity within the chicken gut microbiome revealed by metagenomics and culture.</title>
        <authorList>
            <person name="Gilroy R."/>
            <person name="Ravi A."/>
            <person name="Getino M."/>
            <person name="Pursley I."/>
            <person name="Horton D.L."/>
            <person name="Alikhan N.F."/>
            <person name="Baker D."/>
            <person name="Gharbi K."/>
            <person name="Hall N."/>
            <person name="Watson M."/>
            <person name="Adriaenssens E.M."/>
            <person name="Foster-Nyarko E."/>
            <person name="Jarju S."/>
            <person name="Secka A."/>
            <person name="Antonio M."/>
            <person name="Oren A."/>
            <person name="Chaudhuri R.R."/>
            <person name="La Ragione R."/>
            <person name="Hildebrand F."/>
            <person name="Pallen M.J."/>
        </authorList>
    </citation>
    <scope>NUCLEOTIDE SEQUENCE</scope>
    <source>
        <strain evidence="7">CHK179-5677</strain>
    </source>
</reference>
<comment type="similarity">
    <text evidence="2">Belongs to the purine-cytosine permease (2.A.39) family.</text>
</comment>
<evidence type="ECO:0000313" key="7">
    <source>
        <dbReference type="EMBL" id="HJG87729.1"/>
    </source>
</evidence>
<dbReference type="Pfam" id="PF02133">
    <property type="entry name" value="Transp_cyt_pur"/>
    <property type="match status" value="1"/>
</dbReference>
<feature type="transmembrane region" description="Helical" evidence="6">
    <location>
        <begin position="349"/>
        <end position="370"/>
    </location>
</feature>
<evidence type="ECO:0000256" key="2">
    <source>
        <dbReference type="ARBA" id="ARBA00008974"/>
    </source>
</evidence>
<feature type="transmembrane region" description="Helical" evidence="6">
    <location>
        <begin position="272"/>
        <end position="294"/>
    </location>
</feature>
<comment type="caution">
    <text evidence="7">The sequence shown here is derived from an EMBL/GenBank/DDBJ whole genome shotgun (WGS) entry which is preliminary data.</text>
</comment>
<evidence type="ECO:0000256" key="1">
    <source>
        <dbReference type="ARBA" id="ARBA00004141"/>
    </source>
</evidence>
<feature type="transmembrane region" description="Helical" evidence="6">
    <location>
        <begin position="407"/>
        <end position="425"/>
    </location>
</feature>
<evidence type="ECO:0000313" key="8">
    <source>
        <dbReference type="Proteomes" id="UP000760668"/>
    </source>
</evidence>
<dbReference type="PANTHER" id="PTHR30569">
    <property type="entry name" value="CYTOSINE TRANSPORTER CODB"/>
    <property type="match status" value="1"/>
</dbReference>
<accession>A0A921STZ2</accession>
<sequence length="433" mass="45610">MSEQPKTKAPAPENSSEMEYVYDAVPQSARKSVGSILVILTGYTISLSNFVTGATVGFKMPFKEAVLACAVGNLMLILVATLLGVIAYKTGLSTSVLARKSLGARSSSILSLLLAVSAVNWIAVNADTFSNLIDSTFSWWPIPVGITSIIVVALWAQSAIRGVKGLEIVSWLGVPCAIILTIACAIAIGKTAGYEAVFHFVPEEGNAISFAAGSTSFVGAWIFGCIVSPDVCRYAKKGSHVAIGAPVSVAVGLFGLEVIGIMTAQATNKSDFVTATAALGLGVLVFICAIFCVWTTQDNNIYSASLALQNVMKDTRMEGRVKHAVLAVIVATAAAIFAAVGATKFLLPVVQTLSVLLPPIPGLIIAEAFCVKRSKENKKINWVAIITWIIGTAVGEVALIYNFLVPAIVSMVVTFVLYIIMSKALDNVLNKDV</sequence>
<dbReference type="InterPro" id="IPR001248">
    <property type="entry name" value="Pur-cyt_permease"/>
</dbReference>
<dbReference type="RefSeq" id="WP_294522680.1">
    <property type="nucleotide sequence ID" value="NZ_DYUC01000122.1"/>
</dbReference>
<feature type="transmembrane region" description="Helical" evidence="6">
    <location>
        <begin position="208"/>
        <end position="229"/>
    </location>
</feature>
<evidence type="ECO:0000256" key="4">
    <source>
        <dbReference type="ARBA" id="ARBA00022989"/>
    </source>
</evidence>
<evidence type="ECO:0000256" key="3">
    <source>
        <dbReference type="ARBA" id="ARBA00022692"/>
    </source>
</evidence>
<comment type="subcellular location">
    <subcellularLocation>
        <location evidence="1">Membrane</location>
        <topology evidence="1">Multi-pass membrane protein</topology>
    </subcellularLocation>
</comment>
<gene>
    <name evidence="7" type="ORF">K8V01_12050</name>
</gene>
<feature type="transmembrane region" description="Helical" evidence="6">
    <location>
        <begin position="65"/>
        <end position="88"/>
    </location>
</feature>
<keyword evidence="3 6" id="KW-0812">Transmembrane</keyword>